<keyword evidence="1" id="KW-0813">Transport</keyword>
<dbReference type="OrthoDB" id="9800260at2"/>
<dbReference type="RefSeq" id="WP_146808877.1">
    <property type="nucleotide sequence ID" value="NZ_BJXX01000047.1"/>
</dbReference>
<dbReference type="GO" id="GO:0005506">
    <property type="term" value="F:iron ion binding"/>
    <property type="evidence" value="ECO:0007669"/>
    <property type="project" value="InterPro"/>
</dbReference>
<organism evidence="7 8">
    <name type="scientific">Aneurinibacillus danicus</name>
    <dbReference type="NCBI Taxonomy" id="267746"/>
    <lineage>
        <taxon>Bacteria</taxon>
        <taxon>Bacillati</taxon>
        <taxon>Bacillota</taxon>
        <taxon>Bacilli</taxon>
        <taxon>Bacillales</taxon>
        <taxon>Paenibacillaceae</taxon>
        <taxon>Aneurinibacillus group</taxon>
        <taxon>Aneurinibacillus</taxon>
    </lineage>
</organism>
<evidence type="ECO:0000256" key="2">
    <source>
        <dbReference type="ARBA" id="ARBA00022723"/>
    </source>
</evidence>
<comment type="caution">
    <text evidence="7">The sequence shown here is derived from an EMBL/GenBank/DDBJ whole genome shotgun (WGS) entry which is preliminary data.</text>
</comment>
<dbReference type="PROSITE" id="PS51379">
    <property type="entry name" value="4FE4S_FER_2"/>
    <property type="match status" value="1"/>
</dbReference>
<dbReference type="InterPro" id="IPR017896">
    <property type="entry name" value="4Fe4S_Fe-S-bd"/>
</dbReference>
<dbReference type="GO" id="GO:0051536">
    <property type="term" value="F:iron-sulfur cluster binding"/>
    <property type="evidence" value="ECO:0007669"/>
    <property type="project" value="UniProtKB-KW"/>
</dbReference>
<dbReference type="PIRSF" id="PIRSF036548">
    <property type="entry name" value="Fdx_FixX"/>
    <property type="match status" value="1"/>
</dbReference>
<keyword evidence="2" id="KW-0479">Metal-binding</keyword>
<reference evidence="7 8" key="1">
    <citation type="submission" date="2019-07" db="EMBL/GenBank/DDBJ databases">
        <title>Whole genome shotgun sequence of Aneurinibacillus danicus NBRC 102444.</title>
        <authorList>
            <person name="Hosoyama A."/>
            <person name="Uohara A."/>
            <person name="Ohji S."/>
            <person name="Ichikawa N."/>
        </authorList>
    </citation>
    <scope>NUCLEOTIDE SEQUENCE [LARGE SCALE GENOMIC DNA]</scope>
    <source>
        <strain evidence="7 8">NBRC 102444</strain>
    </source>
</reference>
<dbReference type="InterPro" id="IPR012206">
    <property type="entry name" value="Fd_FixX"/>
</dbReference>
<protein>
    <submittedName>
        <fullName evidence="7">Ferredoxin</fullName>
    </submittedName>
</protein>
<keyword evidence="8" id="KW-1185">Reference proteome</keyword>
<keyword evidence="4" id="KW-0408">Iron</keyword>
<dbReference type="Gene3D" id="3.30.70.20">
    <property type="match status" value="1"/>
</dbReference>
<keyword evidence="3" id="KW-0249">Electron transport</keyword>
<evidence type="ECO:0000259" key="6">
    <source>
        <dbReference type="PROSITE" id="PS51379"/>
    </source>
</evidence>
<proteinExistence type="predicted"/>
<evidence type="ECO:0000256" key="5">
    <source>
        <dbReference type="ARBA" id="ARBA00023014"/>
    </source>
</evidence>
<evidence type="ECO:0000256" key="4">
    <source>
        <dbReference type="ARBA" id="ARBA00023004"/>
    </source>
</evidence>
<accession>A0A511V3Q7</accession>
<evidence type="ECO:0000256" key="1">
    <source>
        <dbReference type="ARBA" id="ARBA00022448"/>
    </source>
</evidence>
<feature type="domain" description="4Fe-4S ferredoxin-type" evidence="6">
    <location>
        <begin position="54"/>
        <end position="83"/>
    </location>
</feature>
<gene>
    <name evidence="7" type="ORF">ADA01nite_10060</name>
</gene>
<keyword evidence="5" id="KW-0411">Iron-sulfur</keyword>
<evidence type="ECO:0000313" key="7">
    <source>
        <dbReference type="EMBL" id="GEN33546.1"/>
    </source>
</evidence>
<name>A0A511V3Q7_9BACL</name>
<dbReference type="AlphaFoldDB" id="A0A511V3Q7"/>
<dbReference type="Proteomes" id="UP000321157">
    <property type="component" value="Unassembled WGS sequence"/>
</dbReference>
<evidence type="ECO:0000256" key="3">
    <source>
        <dbReference type="ARBA" id="ARBA00022982"/>
    </source>
</evidence>
<dbReference type="PANTHER" id="PTHR43082">
    <property type="entry name" value="FERREDOXIN-LIKE"/>
    <property type="match status" value="1"/>
</dbReference>
<dbReference type="SUPFAM" id="SSF54862">
    <property type="entry name" value="4Fe-4S ferredoxins"/>
    <property type="match status" value="1"/>
</dbReference>
<dbReference type="PANTHER" id="PTHR43082:SF3">
    <property type="entry name" value="FERREDOXIN-LIKE PROTEIN YDIT"/>
    <property type="match status" value="1"/>
</dbReference>
<dbReference type="EMBL" id="BJXX01000047">
    <property type="protein sequence ID" value="GEN33546.1"/>
    <property type="molecule type" value="Genomic_DNA"/>
</dbReference>
<evidence type="ECO:0000313" key="8">
    <source>
        <dbReference type="Proteomes" id="UP000321157"/>
    </source>
</evidence>
<sequence length="94" mass="10410">MKVTWSDVDNKLSLVRTRIHRTAHIVVDSSKCEVCPHEACVYGCPATCYRVIDGKVKFAYDGCVECGTCDVMCDQGAVTWTYPPGGFGVLYRLL</sequence>